<dbReference type="EMBL" id="FZOF01000004">
    <property type="protein sequence ID" value="SNS20855.1"/>
    <property type="molecule type" value="Genomic_DNA"/>
</dbReference>
<protein>
    <submittedName>
        <fullName evidence="1">Uncharacterized protein</fullName>
    </submittedName>
</protein>
<dbReference type="Proteomes" id="UP000198280">
    <property type="component" value="Unassembled WGS sequence"/>
</dbReference>
<accession>A0A239CL10</accession>
<reference evidence="1 2" key="1">
    <citation type="submission" date="2017-06" db="EMBL/GenBank/DDBJ databases">
        <authorList>
            <person name="Kim H.J."/>
            <person name="Triplett B.A."/>
        </authorList>
    </citation>
    <scope>NUCLEOTIDE SEQUENCE [LARGE SCALE GENOMIC DNA]</scope>
    <source>
        <strain evidence="1 2">CGMCC 4.1858</strain>
    </source>
</reference>
<evidence type="ECO:0000313" key="1">
    <source>
        <dbReference type="EMBL" id="SNS20855.1"/>
    </source>
</evidence>
<dbReference type="AlphaFoldDB" id="A0A239CL10"/>
<evidence type="ECO:0000313" key="2">
    <source>
        <dbReference type="Proteomes" id="UP000198280"/>
    </source>
</evidence>
<sequence>MRYLAESFIVGALRRGRSVEQFLGPIGSSERRGVTYVEVRPTKAAYEVYVHAVEDVGHEAFWDLEEFPPFDVESEEETFGHLLAQAEGPQAALVTAEAATRALRTRWVNEGVVQDEYRDFVRAGRPAVTAPDGQPWPSIR</sequence>
<dbReference type="RefSeq" id="WP_245938746.1">
    <property type="nucleotide sequence ID" value="NZ_FZOF01000004.1"/>
</dbReference>
<name>A0A239CL10_9ACTN</name>
<proteinExistence type="predicted"/>
<gene>
    <name evidence="1" type="ORF">SAMN05216252_10493</name>
</gene>
<keyword evidence="2" id="KW-1185">Reference proteome</keyword>
<organism evidence="1 2">
    <name type="scientific">Actinacidiphila glaucinigra</name>
    <dbReference type="NCBI Taxonomy" id="235986"/>
    <lineage>
        <taxon>Bacteria</taxon>
        <taxon>Bacillati</taxon>
        <taxon>Actinomycetota</taxon>
        <taxon>Actinomycetes</taxon>
        <taxon>Kitasatosporales</taxon>
        <taxon>Streptomycetaceae</taxon>
        <taxon>Actinacidiphila</taxon>
    </lineage>
</organism>